<comment type="subcellular location">
    <subcellularLocation>
        <location evidence="1">Cytoplasm</location>
    </subcellularLocation>
</comment>
<evidence type="ECO:0000256" key="2">
    <source>
        <dbReference type="ARBA" id="ARBA00022490"/>
    </source>
</evidence>
<dbReference type="InterPro" id="IPR009662">
    <property type="entry name" value="Malonate_deCO2ase_dsu"/>
</dbReference>
<dbReference type="NCBIfam" id="TIGR03130">
    <property type="entry name" value="malonate_delta"/>
    <property type="match status" value="1"/>
</dbReference>
<sequence length="104" mass="11398">MEQFEVRTSSARRAAGTCRQAVVGVNTSGNIEVLVERVLPETESVVAVTTAVTGYRDLWQAVIEDFFDRAATGGLRFDINDGGAKPDVVSLRLRQGVRRMEIDV</sequence>
<dbReference type="HAMAP" id="MF_00710">
    <property type="entry name" value="Malonate_deCO2ase_dsu"/>
    <property type="match status" value="1"/>
</dbReference>
<name>A0A6A7Y8Z6_9HYPH</name>
<protein>
    <recommendedName>
        <fullName evidence="4">Malonate decarboxylase acyl carrier protein</fullName>
    </recommendedName>
</protein>
<evidence type="ECO:0000256" key="1">
    <source>
        <dbReference type="ARBA" id="ARBA00004496"/>
    </source>
</evidence>
<accession>A0A6A7Y8Z6</accession>
<comment type="PTM">
    <text evidence="5">Covalently binds the prosthetic group of malonate decarboxylase.</text>
</comment>
<dbReference type="GO" id="GO:0005737">
    <property type="term" value="C:cytoplasm"/>
    <property type="evidence" value="ECO:0007669"/>
    <property type="project" value="UniProtKB-SubCell"/>
</dbReference>
<evidence type="ECO:0000313" key="6">
    <source>
        <dbReference type="EMBL" id="MQT14827.1"/>
    </source>
</evidence>
<reference evidence="6 7" key="1">
    <citation type="submission" date="2019-09" db="EMBL/GenBank/DDBJ databases">
        <title>Segnochrobactrum spirostomi gen. nov., sp. nov., isolated from the ciliate Spirostomum cf. yagiui and description of a novel family, Segnochrobactraceae fam. nov. within the order Rhizobiales of the class Alphaproteobacteria.</title>
        <authorList>
            <person name="Akter S."/>
            <person name="Shazib S.U.A."/>
            <person name="Shin M.K."/>
        </authorList>
    </citation>
    <scope>NUCLEOTIDE SEQUENCE [LARGE SCALE GENOMIC DNA]</scope>
    <source>
        <strain evidence="6 7">Sp-1</strain>
    </source>
</reference>
<proteinExistence type="inferred from homology"/>
<feature type="modified residue" description="O-(phosphoribosyl dephospho-coenzyme A)serine" evidence="5">
    <location>
        <position position="28"/>
    </location>
</feature>
<dbReference type="Pfam" id="PF06857">
    <property type="entry name" value="ACP"/>
    <property type="match status" value="1"/>
</dbReference>
<keyword evidence="3 5" id="KW-0597">Phosphoprotein</keyword>
<dbReference type="Proteomes" id="UP000332515">
    <property type="component" value="Unassembled WGS sequence"/>
</dbReference>
<evidence type="ECO:0000256" key="3">
    <source>
        <dbReference type="ARBA" id="ARBA00022553"/>
    </source>
</evidence>
<dbReference type="EMBL" id="VWNA01000002">
    <property type="protein sequence ID" value="MQT14827.1"/>
    <property type="molecule type" value="Genomic_DNA"/>
</dbReference>
<keyword evidence="7" id="KW-1185">Reference proteome</keyword>
<dbReference type="AlphaFoldDB" id="A0A6A7Y8Z6"/>
<evidence type="ECO:0000256" key="4">
    <source>
        <dbReference type="NCBIfam" id="TIGR03130"/>
    </source>
</evidence>
<dbReference type="RefSeq" id="WP_312861740.1">
    <property type="nucleotide sequence ID" value="NZ_VWNA01000002.1"/>
</dbReference>
<comment type="caution">
    <text evidence="6">The sequence shown here is derived from an EMBL/GenBank/DDBJ whole genome shotgun (WGS) entry which is preliminary data.</text>
</comment>
<organism evidence="6 7">
    <name type="scientific">Segnochrobactrum spirostomi</name>
    <dbReference type="NCBI Taxonomy" id="2608987"/>
    <lineage>
        <taxon>Bacteria</taxon>
        <taxon>Pseudomonadati</taxon>
        <taxon>Pseudomonadota</taxon>
        <taxon>Alphaproteobacteria</taxon>
        <taxon>Hyphomicrobiales</taxon>
        <taxon>Segnochrobactraceae</taxon>
        <taxon>Segnochrobactrum</taxon>
    </lineage>
</organism>
<gene>
    <name evidence="6" type="ORF">F0357_19635</name>
</gene>
<evidence type="ECO:0000256" key="5">
    <source>
        <dbReference type="PIRSR" id="PIRSR609662-50"/>
    </source>
</evidence>
<dbReference type="InterPro" id="IPR023439">
    <property type="entry name" value="Mal_deCO2ase/Cit_lyase_ACP"/>
</dbReference>
<keyword evidence="2" id="KW-0963">Cytoplasm</keyword>
<evidence type="ECO:0000313" key="7">
    <source>
        <dbReference type="Proteomes" id="UP000332515"/>
    </source>
</evidence>